<organism evidence="1 2">
    <name type="scientific">Caballeronia zhejiangensis</name>
    <dbReference type="NCBI Taxonomy" id="871203"/>
    <lineage>
        <taxon>Bacteria</taxon>
        <taxon>Pseudomonadati</taxon>
        <taxon>Pseudomonadota</taxon>
        <taxon>Betaproteobacteria</taxon>
        <taxon>Burkholderiales</taxon>
        <taxon>Burkholderiaceae</taxon>
        <taxon>Caballeronia</taxon>
    </lineage>
</organism>
<evidence type="ECO:0000313" key="1">
    <source>
        <dbReference type="EMBL" id="KDR27357.1"/>
    </source>
</evidence>
<reference evidence="1 2" key="1">
    <citation type="submission" date="2014-03" db="EMBL/GenBank/DDBJ databases">
        <title>Draft Genome Sequences of Four Burkholderia Strains.</title>
        <authorList>
            <person name="Liu X.Y."/>
            <person name="Li C.X."/>
            <person name="Xu J.H."/>
        </authorList>
    </citation>
    <scope>NUCLEOTIDE SEQUENCE [LARGE SCALE GENOMIC DNA]</scope>
    <source>
        <strain evidence="1 2">OP-1</strain>
    </source>
</reference>
<dbReference type="AlphaFoldDB" id="A0A656QDC2"/>
<dbReference type="RefSeq" id="WP_034473245.1">
    <property type="nucleotide sequence ID" value="NZ_JFHD01000026.1"/>
</dbReference>
<dbReference type="EMBL" id="JFHD01000026">
    <property type="protein sequence ID" value="KDR27357.1"/>
    <property type="molecule type" value="Genomic_DNA"/>
</dbReference>
<keyword evidence="2" id="KW-1185">Reference proteome</keyword>
<proteinExistence type="predicted"/>
<comment type="caution">
    <text evidence="1">The sequence shown here is derived from an EMBL/GenBank/DDBJ whole genome shotgun (WGS) entry which is preliminary data.</text>
</comment>
<dbReference type="Proteomes" id="UP000027451">
    <property type="component" value="Unassembled WGS sequence"/>
</dbReference>
<evidence type="ECO:0000313" key="2">
    <source>
        <dbReference type="Proteomes" id="UP000027451"/>
    </source>
</evidence>
<sequence length="126" mass="14474">MVRTVELIERKYEAARAAGRLSSEWGEMPLLDSEKLVVVPKDRLALYIARLQEVENELCRRTVDETFELMEAQGVSFLTPADLEDEEASQGGKPLRARRIRRTRAPKSSFLNMFRNMFAKRTKQAG</sequence>
<accession>A0A656QDC2</accession>
<gene>
    <name evidence="1" type="ORF">BG60_17725</name>
</gene>
<name>A0A656QDC2_9BURK</name>
<protein>
    <submittedName>
        <fullName evidence="1">Uncharacterized protein</fullName>
    </submittedName>
</protein>